<dbReference type="PANTHER" id="PTHR30532">
    <property type="entry name" value="IRON III DICITRATE-BINDING PERIPLASMIC PROTEIN"/>
    <property type="match status" value="1"/>
</dbReference>
<dbReference type="Gene3D" id="3.40.50.1980">
    <property type="entry name" value="Nitrogenase molybdenum iron protein domain"/>
    <property type="match status" value="2"/>
</dbReference>
<dbReference type="InterPro" id="IPR006311">
    <property type="entry name" value="TAT_signal"/>
</dbReference>
<feature type="compositionally biased region" description="Low complexity" evidence="5">
    <location>
        <begin position="34"/>
        <end position="54"/>
    </location>
</feature>
<keyword evidence="8" id="KW-1185">Reference proteome</keyword>
<keyword evidence="4" id="KW-0732">Signal</keyword>
<comment type="caution">
    <text evidence="7">The sequence shown here is derived from an EMBL/GenBank/DDBJ whole genome shotgun (WGS) entry which is preliminary data.</text>
</comment>
<evidence type="ECO:0000313" key="8">
    <source>
        <dbReference type="Proteomes" id="UP001500957"/>
    </source>
</evidence>
<dbReference type="InterPro" id="IPR002491">
    <property type="entry name" value="ABC_transptr_periplasmic_BD"/>
</dbReference>
<proteinExistence type="inferred from homology"/>
<dbReference type="InterPro" id="IPR051313">
    <property type="entry name" value="Bact_iron-sidero_bind"/>
</dbReference>
<feature type="region of interest" description="Disordered" evidence="5">
    <location>
        <begin position="31"/>
        <end position="57"/>
    </location>
</feature>
<evidence type="ECO:0000256" key="2">
    <source>
        <dbReference type="ARBA" id="ARBA00008814"/>
    </source>
</evidence>
<evidence type="ECO:0000259" key="6">
    <source>
        <dbReference type="PROSITE" id="PS50983"/>
    </source>
</evidence>
<evidence type="ECO:0000256" key="1">
    <source>
        <dbReference type="ARBA" id="ARBA00004196"/>
    </source>
</evidence>
<dbReference type="PROSITE" id="PS50983">
    <property type="entry name" value="FE_B12_PBP"/>
    <property type="match status" value="1"/>
</dbReference>
<dbReference type="EMBL" id="BAAAHE010000017">
    <property type="protein sequence ID" value="GAA0619994.1"/>
    <property type="molecule type" value="Genomic_DNA"/>
</dbReference>
<accession>A0ABN1GUL0</accession>
<gene>
    <name evidence="7" type="ORF">GCM10009547_23130</name>
</gene>
<reference evidence="7 8" key="1">
    <citation type="journal article" date="2019" name="Int. J. Syst. Evol. Microbiol.">
        <title>The Global Catalogue of Microorganisms (GCM) 10K type strain sequencing project: providing services to taxonomists for standard genome sequencing and annotation.</title>
        <authorList>
            <consortium name="The Broad Institute Genomics Platform"/>
            <consortium name="The Broad Institute Genome Sequencing Center for Infectious Disease"/>
            <person name="Wu L."/>
            <person name="Ma J."/>
        </authorList>
    </citation>
    <scope>NUCLEOTIDE SEQUENCE [LARGE SCALE GENOMIC DNA]</scope>
    <source>
        <strain evidence="7 8">JCM 10671</strain>
    </source>
</reference>
<dbReference type="Pfam" id="PF01497">
    <property type="entry name" value="Peripla_BP_2"/>
    <property type="match status" value="1"/>
</dbReference>
<dbReference type="Proteomes" id="UP001500957">
    <property type="component" value="Unassembled WGS sequence"/>
</dbReference>
<comment type="subcellular location">
    <subcellularLocation>
        <location evidence="1">Cell envelope</location>
    </subcellularLocation>
</comment>
<dbReference type="SUPFAM" id="SSF53807">
    <property type="entry name" value="Helical backbone' metal receptor"/>
    <property type="match status" value="1"/>
</dbReference>
<comment type="similarity">
    <text evidence="2">Belongs to the bacterial solute-binding protein 8 family.</text>
</comment>
<keyword evidence="3" id="KW-0813">Transport</keyword>
<evidence type="ECO:0000256" key="5">
    <source>
        <dbReference type="SAM" id="MobiDB-lite"/>
    </source>
</evidence>
<feature type="domain" description="Fe/B12 periplasmic-binding" evidence="6">
    <location>
        <begin position="75"/>
        <end position="350"/>
    </location>
</feature>
<dbReference type="PROSITE" id="PS51318">
    <property type="entry name" value="TAT"/>
    <property type="match status" value="1"/>
</dbReference>
<dbReference type="PANTHER" id="PTHR30532:SF24">
    <property type="entry name" value="FERRIC ENTEROBACTIN-BINDING PERIPLASMIC PROTEIN FEPB"/>
    <property type="match status" value="1"/>
</dbReference>
<protein>
    <submittedName>
        <fullName evidence="7">ABC transporter substrate-binding protein</fullName>
    </submittedName>
</protein>
<evidence type="ECO:0000256" key="3">
    <source>
        <dbReference type="ARBA" id="ARBA00022448"/>
    </source>
</evidence>
<dbReference type="RefSeq" id="WP_344604821.1">
    <property type="nucleotide sequence ID" value="NZ_BAAAHE010000017.1"/>
</dbReference>
<organism evidence="7 8">
    <name type="scientific">Sporichthya brevicatena</name>
    <dbReference type="NCBI Taxonomy" id="171442"/>
    <lineage>
        <taxon>Bacteria</taxon>
        <taxon>Bacillati</taxon>
        <taxon>Actinomycetota</taxon>
        <taxon>Actinomycetes</taxon>
        <taxon>Sporichthyales</taxon>
        <taxon>Sporichthyaceae</taxon>
        <taxon>Sporichthya</taxon>
    </lineage>
</organism>
<name>A0ABN1GUL0_9ACTN</name>
<sequence length="351" mass="37680">MKPPLAGINRRTFLTGSASLLLLAACADDDDDLASPSASVPEEEPSASASAVPSDGPWRYTDDLGQLIELEKRPERIVAYSSAAAVLWDLGIEVVGTLGPVKDADGTALKVAGRIDVSRITDTGAEETDLEKLAALDPDIIVLQRNAEAIDYYPITESQEADARKIAPFVAVWAYGTDAETVVRSYERLAEALGADLNAPDRQAERTRLVDAQANLKSTLEGKSGLKVMFVSAYEDQLYVAKTADYPDLKTFQALGMDIVDPGGSEPYYEALSWENANKFPADLIFVDDRSAALQPDVLERDQPTWANLPAVKAGQIGAWNGEAVFSPRGFADAIEELTKVVAEADTAVVS</sequence>
<evidence type="ECO:0000313" key="7">
    <source>
        <dbReference type="EMBL" id="GAA0619994.1"/>
    </source>
</evidence>
<dbReference type="PROSITE" id="PS51257">
    <property type="entry name" value="PROKAR_LIPOPROTEIN"/>
    <property type="match status" value="1"/>
</dbReference>
<evidence type="ECO:0000256" key="4">
    <source>
        <dbReference type="ARBA" id="ARBA00022729"/>
    </source>
</evidence>